<dbReference type="EMBL" id="KZ663783">
    <property type="protein sequence ID" value="PPS10048.1"/>
    <property type="molecule type" value="Genomic_DNA"/>
</dbReference>
<protein>
    <submittedName>
        <fullName evidence="2">Uncharacterized protein</fullName>
    </submittedName>
</protein>
<evidence type="ECO:0000313" key="3">
    <source>
        <dbReference type="Proteomes" id="UP000239757"/>
    </source>
</evidence>
<organism evidence="2 3">
    <name type="scientific">Gossypium barbadense</name>
    <name type="common">Sea Island cotton</name>
    <name type="synonym">Hibiscus barbadensis</name>
    <dbReference type="NCBI Taxonomy" id="3634"/>
    <lineage>
        <taxon>Eukaryota</taxon>
        <taxon>Viridiplantae</taxon>
        <taxon>Streptophyta</taxon>
        <taxon>Embryophyta</taxon>
        <taxon>Tracheophyta</taxon>
        <taxon>Spermatophyta</taxon>
        <taxon>Magnoliopsida</taxon>
        <taxon>eudicotyledons</taxon>
        <taxon>Gunneridae</taxon>
        <taxon>Pentapetalae</taxon>
        <taxon>rosids</taxon>
        <taxon>malvids</taxon>
        <taxon>Malvales</taxon>
        <taxon>Malvaceae</taxon>
        <taxon>Malvoideae</taxon>
        <taxon>Gossypium</taxon>
    </lineage>
</organism>
<gene>
    <name evidence="2" type="ORF">GOBAR_AA10596</name>
</gene>
<proteinExistence type="predicted"/>
<sequence>MPQILTLSLLNRMKKFLLRYLAFFHSVQLRFSTQIRPSTWVCLMPCGNREKFFPNTGYDKSPRLCNMAVSEPAKTTQACNMPVLGNRGLTCIQCRLHVVKRSPSVLQRKGRENSSSSGPTVEGHCIDWAAVEQVQLADAIWALLTTDPWELFFGIIEQHISNSRWNYAQCLATYNPSRSKASVLPLSLRYLHAILTHMITGMRESTGIINTHDAYFLWCMLHGHVIDLAYFIALAIQHQTEWHRKGVICIGPYMSSQGISSMLSMRMIEKRRGTYPPQYRLAHSTEEEAPEDITDDVPPHHEDPMS</sequence>
<reference evidence="2 3" key="1">
    <citation type="submission" date="2015-01" db="EMBL/GenBank/DDBJ databases">
        <title>Genome of allotetraploid Gossypium barbadense reveals genomic plasticity and fiber elongation in cotton evolution.</title>
        <authorList>
            <person name="Chen X."/>
            <person name="Liu X."/>
            <person name="Zhao B."/>
            <person name="Zheng H."/>
            <person name="Hu Y."/>
            <person name="Lu G."/>
            <person name="Yang C."/>
            <person name="Chen J."/>
            <person name="Shan C."/>
            <person name="Zhang L."/>
            <person name="Zhou Y."/>
            <person name="Wang L."/>
            <person name="Guo W."/>
            <person name="Bai Y."/>
            <person name="Ruan J."/>
            <person name="Shangguan X."/>
            <person name="Mao Y."/>
            <person name="Jiang J."/>
            <person name="Zhu Y."/>
            <person name="Lei J."/>
            <person name="Kang H."/>
            <person name="Chen S."/>
            <person name="He X."/>
            <person name="Wang R."/>
            <person name="Wang Y."/>
            <person name="Chen J."/>
            <person name="Wang L."/>
            <person name="Yu S."/>
            <person name="Wang B."/>
            <person name="Wei J."/>
            <person name="Song S."/>
            <person name="Lu X."/>
            <person name="Gao Z."/>
            <person name="Gu W."/>
            <person name="Deng X."/>
            <person name="Ma D."/>
            <person name="Wang S."/>
            <person name="Liang W."/>
            <person name="Fang L."/>
            <person name="Cai C."/>
            <person name="Zhu X."/>
            <person name="Zhou B."/>
            <person name="Zhang Y."/>
            <person name="Chen Z."/>
            <person name="Xu S."/>
            <person name="Zhu R."/>
            <person name="Wang S."/>
            <person name="Zhang T."/>
            <person name="Zhao G."/>
        </authorList>
    </citation>
    <scope>NUCLEOTIDE SEQUENCE [LARGE SCALE GENOMIC DNA]</scope>
    <source>
        <strain evidence="3">cv. Xinhai21</strain>
        <tissue evidence="2">Leaf</tissue>
    </source>
</reference>
<evidence type="ECO:0000313" key="2">
    <source>
        <dbReference type="EMBL" id="PPS10048.1"/>
    </source>
</evidence>
<dbReference type="AlphaFoldDB" id="A0A2P5Y3A4"/>
<evidence type="ECO:0000256" key="1">
    <source>
        <dbReference type="SAM" id="MobiDB-lite"/>
    </source>
</evidence>
<accession>A0A2P5Y3A4</accession>
<name>A0A2P5Y3A4_GOSBA</name>
<feature type="region of interest" description="Disordered" evidence="1">
    <location>
        <begin position="282"/>
        <end position="306"/>
    </location>
</feature>
<dbReference type="Proteomes" id="UP000239757">
    <property type="component" value="Unassembled WGS sequence"/>
</dbReference>
<feature type="compositionally biased region" description="Basic and acidic residues" evidence="1">
    <location>
        <begin position="297"/>
        <end position="306"/>
    </location>
</feature>